<gene>
    <name evidence="1" type="ORF">E2C01_042923</name>
</gene>
<dbReference type="Proteomes" id="UP000324222">
    <property type="component" value="Unassembled WGS sequence"/>
</dbReference>
<dbReference type="AlphaFoldDB" id="A0A5B7FUX8"/>
<name>A0A5B7FUX8_PORTR</name>
<sequence>MRRQSVRRGGARCKSFVVLNCDISIECGGEMGEASSGWRESLGIGIKASGPLLCDGCIEGLVETVAVAAATAAAAADYTLVAV</sequence>
<keyword evidence="2" id="KW-1185">Reference proteome</keyword>
<organism evidence="1 2">
    <name type="scientific">Portunus trituberculatus</name>
    <name type="common">Swimming crab</name>
    <name type="synonym">Neptunus trituberculatus</name>
    <dbReference type="NCBI Taxonomy" id="210409"/>
    <lineage>
        <taxon>Eukaryota</taxon>
        <taxon>Metazoa</taxon>
        <taxon>Ecdysozoa</taxon>
        <taxon>Arthropoda</taxon>
        <taxon>Crustacea</taxon>
        <taxon>Multicrustacea</taxon>
        <taxon>Malacostraca</taxon>
        <taxon>Eumalacostraca</taxon>
        <taxon>Eucarida</taxon>
        <taxon>Decapoda</taxon>
        <taxon>Pleocyemata</taxon>
        <taxon>Brachyura</taxon>
        <taxon>Eubrachyura</taxon>
        <taxon>Portunoidea</taxon>
        <taxon>Portunidae</taxon>
        <taxon>Portuninae</taxon>
        <taxon>Portunus</taxon>
    </lineage>
</organism>
<accession>A0A5B7FUX8</accession>
<proteinExistence type="predicted"/>
<evidence type="ECO:0000313" key="1">
    <source>
        <dbReference type="EMBL" id="MPC49129.1"/>
    </source>
</evidence>
<dbReference type="EMBL" id="VSRR010008687">
    <property type="protein sequence ID" value="MPC49129.1"/>
    <property type="molecule type" value="Genomic_DNA"/>
</dbReference>
<comment type="caution">
    <text evidence="1">The sequence shown here is derived from an EMBL/GenBank/DDBJ whole genome shotgun (WGS) entry which is preliminary data.</text>
</comment>
<protein>
    <submittedName>
        <fullName evidence="1">Uncharacterized protein</fullName>
    </submittedName>
</protein>
<evidence type="ECO:0000313" key="2">
    <source>
        <dbReference type="Proteomes" id="UP000324222"/>
    </source>
</evidence>
<reference evidence="1 2" key="1">
    <citation type="submission" date="2019-05" db="EMBL/GenBank/DDBJ databases">
        <title>Another draft genome of Portunus trituberculatus and its Hox gene families provides insights of decapod evolution.</title>
        <authorList>
            <person name="Jeong J.-H."/>
            <person name="Song I."/>
            <person name="Kim S."/>
            <person name="Choi T."/>
            <person name="Kim D."/>
            <person name="Ryu S."/>
            <person name="Kim W."/>
        </authorList>
    </citation>
    <scope>NUCLEOTIDE SEQUENCE [LARGE SCALE GENOMIC DNA]</scope>
    <source>
        <tissue evidence="1">Muscle</tissue>
    </source>
</reference>